<proteinExistence type="predicted"/>
<organism evidence="1">
    <name type="scientific">Anguilla anguilla</name>
    <name type="common">European freshwater eel</name>
    <name type="synonym">Muraena anguilla</name>
    <dbReference type="NCBI Taxonomy" id="7936"/>
    <lineage>
        <taxon>Eukaryota</taxon>
        <taxon>Metazoa</taxon>
        <taxon>Chordata</taxon>
        <taxon>Craniata</taxon>
        <taxon>Vertebrata</taxon>
        <taxon>Euteleostomi</taxon>
        <taxon>Actinopterygii</taxon>
        <taxon>Neopterygii</taxon>
        <taxon>Teleostei</taxon>
        <taxon>Anguilliformes</taxon>
        <taxon>Anguillidae</taxon>
        <taxon>Anguilla</taxon>
    </lineage>
</organism>
<dbReference type="EMBL" id="GBXM01102238">
    <property type="protein sequence ID" value="JAH06339.1"/>
    <property type="molecule type" value="Transcribed_RNA"/>
</dbReference>
<dbReference type="AlphaFoldDB" id="A0A0E9PPC6"/>
<name>A0A0E9PPC6_ANGAN</name>
<reference evidence="1" key="2">
    <citation type="journal article" date="2015" name="Fish Shellfish Immunol.">
        <title>Early steps in the European eel (Anguilla anguilla)-Vibrio vulnificus interaction in the gills: Role of the RtxA13 toxin.</title>
        <authorList>
            <person name="Callol A."/>
            <person name="Pajuelo D."/>
            <person name="Ebbesson L."/>
            <person name="Teles M."/>
            <person name="MacKenzie S."/>
            <person name="Amaro C."/>
        </authorList>
    </citation>
    <scope>NUCLEOTIDE SEQUENCE</scope>
</reference>
<sequence length="22" mass="2670">MDLTPFRLWSVTLDYRPEYIPG</sequence>
<protein>
    <submittedName>
        <fullName evidence="1">Uncharacterized protein</fullName>
    </submittedName>
</protein>
<reference evidence="1" key="1">
    <citation type="submission" date="2014-11" db="EMBL/GenBank/DDBJ databases">
        <authorList>
            <person name="Amaro Gonzalez C."/>
        </authorList>
    </citation>
    <scope>NUCLEOTIDE SEQUENCE</scope>
</reference>
<accession>A0A0E9PPC6</accession>
<evidence type="ECO:0000313" key="1">
    <source>
        <dbReference type="EMBL" id="JAH06339.1"/>
    </source>
</evidence>